<keyword evidence="5" id="KW-0597">Phosphoprotein</keyword>
<evidence type="ECO:0000256" key="8">
    <source>
        <dbReference type="ARBA" id="ARBA00022777"/>
    </source>
</evidence>
<dbReference type="GO" id="GO:0005524">
    <property type="term" value="F:ATP binding"/>
    <property type="evidence" value="ECO:0007669"/>
    <property type="project" value="UniProtKB-KW"/>
</dbReference>
<evidence type="ECO:0000256" key="6">
    <source>
        <dbReference type="ARBA" id="ARBA00022679"/>
    </source>
</evidence>
<dbReference type="SUPFAM" id="SSF55785">
    <property type="entry name" value="PYP-like sensor domain (PAS domain)"/>
    <property type="match status" value="1"/>
</dbReference>
<dbReference type="PROSITE" id="PS50112">
    <property type="entry name" value="PAS"/>
    <property type="match status" value="1"/>
</dbReference>
<comment type="catalytic activity">
    <reaction evidence="1">
        <text>ATP + protein L-histidine = ADP + protein N-phospho-L-histidine.</text>
        <dbReference type="EC" id="2.7.13.3"/>
    </reaction>
</comment>
<dbReference type="Gene3D" id="3.30.565.10">
    <property type="entry name" value="Histidine kinase-like ATPase, C-terminal domain"/>
    <property type="match status" value="1"/>
</dbReference>
<dbReference type="Pfam" id="PF16736">
    <property type="entry name" value="sCache_like"/>
    <property type="match status" value="1"/>
</dbReference>
<dbReference type="EC" id="2.7.13.3" evidence="3"/>
<dbReference type="SMART" id="SM00388">
    <property type="entry name" value="HisKA"/>
    <property type="match status" value="1"/>
</dbReference>
<reference evidence="15" key="1">
    <citation type="submission" date="2020-10" db="EMBL/GenBank/DDBJ databases">
        <authorList>
            <person name="Gilroy R."/>
        </authorList>
    </citation>
    <scope>NUCLEOTIDE SEQUENCE</scope>
    <source>
        <strain evidence="15">4920</strain>
    </source>
</reference>
<evidence type="ECO:0000256" key="7">
    <source>
        <dbReference type="ARBA" id="ARBA00022741"/>
    </source>
</evidence>
<dbReference type="GO" id="GO:0016036">
    <property type="term" value="P:cellular response to phosphate starvation"/>
    <property type="evidence" value="ECO:0007669"/>
    <property type="project" value="TreeGrafter"/>
</dbReference>
<evidence type="ECO:0000313" key="15">
    <source>
        <dbReference type="EMBL" id="HIV02817.1"/>
    </source>
</evidence>
<dbReference type="InterPro" id="IPR004358">
    <property type="entry name" value="Sig_transdc_His_kin-like_C"/>
</dbReference>
<keyword evidence="8" id="KW-0418">Kinase</keyword>
<evidence type="ECO:0000256" key="2">
    <source>
        <dbReference type="ARBA" id="ARBA00004236"/>
    </source>
</evidence>
<keyword evidence="12" id="KW-1133">Transmembrane helix</keyword>
<evidence type="ECO:0000259" key="14">
    <source>
        <dbReference type="PROSITE" id="PS50112"/>
    </source>
</evidence>
<evidence type="ECO:0000256" key="9">
    <source>
        <dbReference type="ARBA" id="ARBA00022840"/>
    </source>
</evidence>
<dbReference type="EMBL" id="DVOF01000131">
    <property type="protein sequence ID" value="HIV02817.1"/>
    <property type="molecule type" value="Genomic_DNA"/>
</dbReference>
<dbReference type="SUPFAM" id="SSF55874">
    <property type="entry name" value="ATPase domain of HSP90 chaperone/DNA topoisomerase II/histidine kinase"/>
    <property type="match status" value="1"/>
</dbReference>
<dbReference type="InterPro" id="IPR000014">
    <property type="entry name" value="PAS"/>
</dbReference>
<keyword evidence="11 12" id="KW-0472">Membrane</keyword>
<keyword evidence="9" id="KW-0067">ATP-binding</keyword>
<dbReference type="AlphaFoldDB" id="A0A9D1T094"/>
<feature type="domain" description="Histidine kinase" evidence="13">
    <location>
        <begin position="342"/>
        <end position="556"/>
    </location>
</feature>
<feature type="domain" description="PAS" evidence="14">
    <location>
        <begin position="223"/>
        <end position="271"/>
    </location>
</feature>
<dbReference type="PANTHER" id="PTHR45453">
    <property type="entry name" value="PHOSPHATE REGULON SENSOR PROTEIN PHOR"/>
    <property type="match status" value="1"/>
</dbReference>
<gene>
    <name evidence="15" type="ORF">IAC74_04525</name>
</gene>
<keyword evidence="10" id="KW-0902">Two-component regulatory system</keyword>
<keyword evidence="7" id="KW-0547">Nucleotide-binding</keyword>
<dbReference type="FunFam" id="3.30.565.10:FF:000006">
    <property type="entry name" value="Sensor histidine kinase WalK"/>
    <property type="match status" value="1"/>
</dbReference>
<reference evidence="15" key="2">
    <citation type="journal article" date="2021" name="PeerJ">
        <title>Extensive microbial diversity within the chicken gut microbiome revealed by metagenomics and culture.</title>
        <authorList>
            <person name="Gilroy R."/>
            <person name="Ravi A."/>
            <person name="Getino M."/>
            <person name="Pursley I."/>
            <person name="Horton D.L."/>
            <person name="Alikhan N.F."/>
            <person name="Baker D."/>
            <person name="Gharbi K."/>
            <person name="Hall N."/>
            <person name="Watson M."/>
            <person name="Adriaenssens E.M."/>
            <person name="Foster-Nyarko E."/>
            <person name="Jarju S."/>
            <person name="Secka A."/>
            <person name="Antonio M."/>
            <person name="Oren A."/>
            <person name="Chaudhuri R.R."/>
            <person name="La Ragione R."/>
            <person name="Hildebrand F."/>
            <person name="Pallen M.J."/>
        </authorList>
    </citation>
    <scope>NUCLEOTIDE SEQUENCE</scope>
    <source>
        <strain evidence="15">4920</strain>
    </source>
</reference>
<evidence type="ECO:0000256" key="11">
    <source>
        <dbReference type="ARBA" id="ARBA00023136"/>
    </source>
</evidence>
<dbReference type="PANTHER" id="PTHR45453:SF1">
    <property type="entry name" value="PHOSPHATE REGULON SENSOR PROTEIN PHOR"/>
    <property type="match status" value="1"/>
</dbReference>
<dbReference type="InterPro" id="IPR035965">
    <property type="entry name" value="PAS-like_dom_sf"/>
</dbReference>
<dbReference type="GO" id="GO:0004721">
    <property type="term" value="F:phosphoprotein phosphatase activity"/>
    <property type="evidence" value="ECO:0007669"/>
    <property type="project" value="TreeGrafter"/>
</dbReference>
<dbReference type="CDD" id="cd00082">
    <property type="entry name" value="HisKA"/>
    <property type="match status" value="1"/>
</dbReference>
<dbReference type="InterPro" id="IPR050351">
    <property type="entry name" value="BphY/WalK/GraS-like"/>
</dbReference>
<dbReference type="PRINTS" id="PR00344">
    <property type="entry name" value="BCTRLSENSOR"/>
</dbReference>
<dbReference type="GO" id="GO:0005886">
    <property type="term" value="C:plasma membrane"/>
    <property type="evidence" value="ECO:0007669"/>
    <property type="project" value="UniProtKB-SubCell"/>
</dbReference>
<evidence type="ECO:0000256" key="5">
    <source>
        <dbReference type="ARBA" id="ARBA00022553"/>
    </source>
</evidence>
<sequence>MKRKINLSMSLLTIAVLFLSAALVLSGCYEHFNTQIQEQVRSETRLLAQCLNNAENDISYIRTFDSAGIGNRFTLIDTDGTVLYDSVASQDVENHADRTEVHLALERGYGEAVRFSDTLGSEQFYYALRLDNGHVLRLSSETGSIYQMFLDIIPLLIRLLILLLIIALLVAAKLTKNIVAPINAIDFVHPENSVIYEELSPFVTHITDQNTQIMHQIEEITQQKNRINVITQNMQEGLVILDKNALILSLNKNAAKVFGVKSAAVLGKSFLNVSRDLKINDCVSGALNGENRNIVHELGGRVYRLYCNPVYENEEMNGVILFMVDINDKYSAEKIRREFSANVSHELKTPLTSISGYAEMIASGMVKPDDVGMFAQKIQKESLRLLTLIDDIIKLSRLDENAHDGENFETVNLKAVISETLDILSRQIAEKEIKISVNAQDIQIEGNTSMLSELVYNLCENAIKYNIEGGELRVNLYKNDTGKVLEVTDTGIGIDKKYHDRIFERFFRVDKSHSKKTGGTGLGLSIVKHIAELHHAALSIESELGKGTTIRVVFPS</sequence>
<evidence type="ECO:0000256" key="4">
    <source>
        <dbReference type="ARBA" id="ARBA00022475"/>
    </source>
</evidence>
<dbReference type="GO" id="GO:0000155">
    <property type="term" value="F:phosphorelay sensor kinase activity"/>
    <property type="evidence" value="ECO:0007669"/>
    <property type="project" value="InterPro"/>
</dbReference>
<dbReference type="SMART" id="SM00387">
    <property type="entry name" value="HATPase_c"/>
    <property type="match status" value="1"/>
</dbReference>
<dbReference type="Pfam" id="PF00989">
    <property type="entry name" value="PAS"/>
    <property type="match status" value="1"/>
</dbReference>
<dbReference type="SUPFAM" id="SSF47384">
    <property type="entry name" value="Homodimeric domain of signal transducing histidine kinase"/>
    <property type="match status" value="1"/>
</dbReference>
<evidence type="ECO:0000256" key="10">
    <source>
        <dbReference type="ARBA" id="ARBA00023012"/>
    </source>
</evidence>
<name>A0A9D1T094_9FIRM</name>
<comment type="caution">
    <text evidence="15">The sequence shown here is derived from an EMBL/GenBank/DDBJ whole genome shotgun (WGS) entry which is preliminary data.</text>
</comment>
<dbReference type="PROSITE" id="PS51257">
    <property type="entry name" value="PROKAR_LIPOPROTEIN"/>
    <property type="match status" value="1"/>
</dbReference>
<dbReference type="InterPro" id="IPR036097">
    <property type="entry name" value="HisK_dim/P_sf"/>
</dbReference>
<dbReference type="InterPro" id="IPR003661">
    <property type="entry name" value="HisK_dim/P_dom"/>
</dbReference>
<proteinExistence type="predicted"/>
<dbReference type="Pfam" id="PF00512">
    <property type="entry name" value="HisKA"/>
    <property type="match status" value="1"/>
</dbReference>
<dbReference type="InterPro" id="IPR036890">
    <property type="entry name" value="HATPase_C_sf"/>
</dbReference>
<dbReference type="Gene3D" id="1.10.287.130">
    <property type="match status" value="1"/>
</dbReference>
<dbReference type="PROSITE" id="PS50109">
    <property type="entry name" value="HIS_KIN"/>
    <property type="match status" value="1"/>
</dbReference>
<evidence type="ECO:0000313" key="16">
    <source>
        <dbReference type="Proteomes" id="UP000886743"/>
    </source>
</evidence>
<keyword evidence="6" id="KW-0808">Transferase</keyword>
<keyword evidence="12" id="KW-0812">Transmembrane</keyword>
<dbReference type="FunFam" id="1.10.287.130:FF:000008">
    <property type="entry name" value="Two-component sensor histidine kinase"/>
    <property type="match status" value="1"/>
</dbReference>
<evidence type="ECO:0000256" key="1">
    <source>
        <dbReference type="ARBA" id="ARBA00000085"/>
    </source>
</evidence>
<dbReference type="Proteomes" id="UP000886743">
    <property type="component" value="Unassembled WGS sequence"/>
</dbReference>
<dbReference type="Gene3D" id="3.30.450.20">
    <property type="entry name" value="PAS domain"/>
    <property type="match status" value="1"/>
</dbReference>
<evidence type="ECO:0000259" key="13">
    <source>
        <dbReference type="PROSITE" id="PS50109"/>
    </source>
</evidence>
<evidence type="ECO:0000256" key="3">
    <source>
        <dbReference type="ARBA" id="ARBA00012438"/>
    </source>
</evidence>
<protein>
    <recommendedName>
        <fullName evidence="3">histidine kinase</fullName>
        <ecNumber evidence="3">2.7.13.3</ecNumber>
    </recommendedName>
</protein>
<dbReference type="InterPro" id="IPR003594">
    <property type="entry name" value="HATPase_dom"/>
</dbReference>
<keyword evidence="4" id="KW-1003">Cell membrane</keyword>
<dbReference type="NCBIfam" id="TIGR00229">
    <property type="entry name" value="sensory_box"/>
    <property type="match status" value="1"/>
</dbReference>
<accession>A0A9D1T094</accession>
<organism evidence="15 16">
    <name type="scientific">Candidatus Aphodoplasma excrementigallinarum</name>
    <dbReference type="NCBI Taxonomy" id="2840673"/>
    <lineage>
        <taxon>Bacteria</taxon>
        <taxon>Bacillati</taxon>
        <taxon>Bacillota</taxon>
        <taxon>Clostridia</taxon>
        <taxon>Eubacteriales</taxon>
        <taxon>Candidatus Aphodoplasma</taxon>
    </lineage>
</organism>
<comment type="subcellular location">
    <subcellularLocation>
        <location evidence="2">Cell membrane</location>
    </subcellularLocation>
</comment>
<evidence type="ECO:0000256" key="12">
    <source>
        <dbReference type="SAM" id="Phobius"/>
    </source>
</evidence>
<feature type="transmembrane region" description="Helical" evidence="12">
    <location>
        <begin position="152"/>
        <end position="172"/>
    </location>
</feature>
<dbReference type="InterPro" id="IPR013767">
    <property type="entry name" value="PAS_fold"/>
</dbReference>
<dbReference type="InterPro" id="IPR031967">
    <property type="entry name" value="PhoR_single_Cache-like_dom"/>
</dbReference>
<dbReference type="InterPro" id="IPR005467">
    <property type="entry name" value="His_kinase_dom"/>
</dbReference>
<dbReference type="Pfam" id="PF02518">
    <property type="entry name" value="HATPase_c"/>
    <property type="match status" value="1"/>
</dbReference>
<dbReference type="GO" id="GO:0006355">
    <property type="term" value="P:regulation of DNA-templated transcription"/>
    <property type="evidence" value="ECO:0007669"/>
    <property type="project" value="InterPro"/>
</dbReference>